<dbReference type="PANTHER" id="PTHR43169">
    <property type="entry name" value="EXSB FAMILY PROTEIN"/>
    <property type="match status" value="1"/>
</dbReference>
<dbReference type="InterPro" id="IPR052188">
    <property type="entry name" value="Ni-pincer_cofactor_biosynth"/>
</dbReference>
<accession>A0A2A2HEF5</accession>
<dbReference type="AlphaFoldDB" id="A0A2A2HEF5"/>
<dbReference type="GO" id="GO:0016783">
    <property type="term" value="F:sulfurtransferase activity"/>
    <property type="evidence" value="ECO:0007669"/>
    <property type="project" value="InterPro"/>
</dbReference>
<evidence type="ECO:0000313" key="4">
    <source>
        <dbReference type="Proteomes" id="UP000246004"/>
    </source>
</evidence>
<dbReference type="EMBL" id="LWMS01000021">
    <property type="protein sequence ID" value="PWL08246.1"/>
    <property type="molecule type" value="Genomic_DNA"/>
</dbReference>
<dbReference type="Gene3D" id="3.40.50.620">
    <property type="entry name" value="HUPs"/>
    <property type="match status" value="1"/>
</dbReference>
<dbReference type="InterPro" id="IPR005232">
    <property type="entry name" value="LarE"/>
</dbReference>
<evidence type="ECO:0000313" key="1">
    <source>
        <dbReference type="EMBL" id="PAV07696.1"/>
    </source>
</evidence>
<keyword evidence="3" id="KW-1185">Reference proteome</keyword>
<dbReference type="NCBIfam" id="TIGR00268">
    <property type="entry name" value="ATP-dependent sacrificial sulfur transferase LarE"/>
    <property type="match status" value="1"/>
</dbReference>
<reference evidence="2 4" key="1">
    <citation type="submission" date="2016-04" db="EMBL/GenBank/DDBJ databases">
        <title>Genome sequence of Methanosphaera cuniculi DSM 4103.</title>
        <authorList>
            <person name="Poehlein A."/>
            <person name="Seedorf H."/>
            <person name="Daniel R."/>
        </authorList>
    </citation>
    <scope>NUCLEOTIDE SEQUENCE [LARGE SCALE GENOMIC DNA]</scope>
    <source>
        <strain evidence="2 4">DSM 4103</strain>
    </source>
</reference>
<dbReference type="Proteomes" id="UP000217528">
    <property type="component" value="Unassembled WGS sequence"/>
</dbReference>
<dbReference type="GO" id="GO:0032267">
    <property type="term" value="F:tRNA(Ile)-lysidine synthase activity"/>
    <property type="evidence" value="ECO:0007669"/>
    <property type="project" value="UniProtKB-EC"/>
</dbReference>
<sequence length="342" mass="39800">MSEVISKYKALCDFLKDKKCILAFSGGSDSTLLAHVLSEVSPDSLLVTVDNNMFAHDFISYTQQKAKEFNLQHKIIEKDFLKKFSFKSNPKGRCYNCRKIMFGSIKKLPEFNEYDYFIEGTNVSDYLEDRPGVLINYEEKMISPLVECEISKDDVLTILEKLDITYSQNTTCLATRIKLNEEVTSEKLKRIDEAEEIAKQILPEMSDIRIRSHEDNAIIVVNEPFEIGNERLFQLKYALLDLGFKKVVLNLMRYHKGELNIKSDNEGNMIQHLPYNIDLHQTYKHMNNNEKLENDHLSLETQHIKYDDITISENGKISMPENTDFEDKLFKVITSIKRRKEI</sequence>
<comment type="caution">
    <text evidence="1">The sequence shown here is derived from an EMBL/GenBank/DDBJ whole genome shotgun (WGS) entry which is preliminary data.</text>
</comment>
<dbReference type="EMBL" id="LMVN01000010">
    <property type="protein sequence ID" value="PAV07696.1"/>
    <property type="molecule type" value="Genomic_DNA"/>
</dbReference>
<dbReference type="RefSeq" id="WP_095608394.1">
    <property type="nucleotide sequence ID" value="NZ_LMVN01000010.1"/>
</dbReference>
<dbReference type="Proteomes" id="UP000246004">
    <property type="component" value="Unassembled WGS sequence"/>
</dbReference>
<reference evidence="1 3" key="2">
    <citation type="journal article" date="2017" name="BMC Genomics">
        <title>Genomic analysis of methanogenic archaea reveals a shift towards energy conservation.</title>
        <authorList>
            <person name="Gilmore S.P."/>
            <person name="Henske J.K."/>
            <person name="Sexton J.A."/>
            <person name="Solomon K.V."/>
            <person name="Seppala S."/>
            <person name="Yoo J.I."/>
            <person name="Huyett L.M."/>
            <person name="Pressman A."/>
            <person name="Cogan J.Z."/>
            <person name="Kivenson V."/>
            <person name="Peng X."/>
            <person name="Tan Y."/>
            <person name="Valentine D.L."/>
            <person name="O'Malley M.A."/>
        </authorList>
    </citation>
    <scope>NUCLEOTIDE SEQUENCE [LARGE SCALE GENOMIC DNA]</scope>
    <source>
        <strain evidence="1 3">1R-7</strain>
    </source>
</reference>
<proteinExistence type="predicted"/>
<dbReference type="EC" id="6.3.4.19" evidence="2"/>
<organism evidence="1 3">
    <name type="scientific">Methanosphaera cuniculi</name>
    <dbReference type="NCBI Taxonomy" id="1077256"/>
    <lineage>
        <taxon>Archaea</taxon>
        <taxon>Methanobacteriati</taxon>
        <taxon>Methanobacteriota</taxon>
        <taxon>Methanomada group</taxon>
        <taxon>Methanobacteria</taxon>
        <taxon>Methanobacteriales</taxon>
        <taxon>Methanobacteriaceae</taxon>
        <taxon>Methanosphaera</taxon>
    </lineage>
</organism>
<dbReference type="OrthoDB" id="61764at2157"/>
<evidence type="ECO:0000313" key="2">
    <source>
        <dbReference type="EMBL" id="PWL08246.1"/>
    </source>
</evidence>
<protein>
    <submittedName>
        <fullName evidence="2">tRNA(Ile)-lysidine synthase</fullName>
        <ecNumber evidence="2">6.3.4.19</ecNumber>
    </submittedName>
</protein>
<name>A0A2A2HEF5_9EURY</name>
<dbReference type="InterPro" id="IPR014729">
    <property type="entry name" value="Rossmann-like_a/b/a_fold"/>
</dbReference>
<gene>
    <name evidence="2" type="primary">tilS</name>
    <name evidence="1" type="ORF">ASJ82_00790</name>
    <name evidence="2" type="ORF">MSCUN_08670</name>
</gene>
<dbReference type="PANTHER" id="PTHR43169:SF2">
    <property type="entry name" value="NAD_GMP SYNTHASE DOMAIN-CONTAINING PROTEIN"/>
    <property type="match status" value="1"/>
</dbReference>
<evidence type="ECO:0000313" key="3">
    <source>
        <dbReference type="Proteomes" id="UP000217528"/>
    </source>
</evidence>
<keyword evidence="2" id="KW-0436">Ligase</keyword>
<dbReference type="SUPFAM" id="SSF52402">
    <property type="entry name" value="Adenine nucleotide alpha hydrolases-like"/>
    <property type="match status" value="1"/>
</dbReference>